<feature type="domain" description="Cytochrome b5 heme-binding" evidence="2">
    <location>
        <begin position="2"/>
        <end position="93"/>
    </location>
</feature>
<dbReference type="Proteomes" id="UP000193922">
    <property type="component" value="Unassembled WGS sequence"/>
</dbReference>
<dbReference type="OrthoDB" id="547796at2759"/>
<dbReference type="InterPro" id="IPR036400">
    <property type="entry name" value="Cyt_B5-like_heme/steroid_sf"/>
</dbReference>
<comment type="caution">
    <text evidence="3">The sequence shown here is derived from an EMBL/GenBank/DDBJ whole genome shotgun (WGS) entry which is preliminary data.</text>
</comment>
<dbReference type="SUPFAM" id="SSF55856">
    <property type="entry name" value="Cytochrome b5-like heme/steroid binding domain"/>
    <property type="match status" value="1"/>
</dbReference>
<dbReference type="RefSeq" id="XP_040745708.1">
    <property type="nucleotide sequence ID" value="XM_040884500.1"/>
</dbReference>
<dbReference type="GO" id="GO:0016020">
    <property type="term" value="C:membrane"/>
    <property type="evidence" value="ECO:0007669"/>
    <property type="project" value="TreeGrafter"/>
</dbReference>
<sequence>GQDASKPILLGFNGHVYDVTTGKGFYGPGGAYSLFAGHDCTRSLALGSLDPNDLPGETDPFQTTSTVDAELVAGIESWEKRLKAKYPVVGQLVNV</sequence>
<proteinExistence type="inferred from homology"/>
<evidence type="ECO:0000313" key="4">
    <source>
        <dbReference type="Proteomes" id="UP000193922"/>
    </source>
</evidence>
<dbReference type="PANTHER" id="PTHR10281:SF76">
    <property type="entry name" value="CALCUTTA CUP-RELATED"/>
    <property type="match status" value="1"/>
</dbReference>
<dbReference type="GeneID" id="63801148"/>
<dbReference type="GO" id="GO:0012505">
    <property type="term" value="C:endomembrane system"/>
    <property type="evidence" value="ECO:0007669"/>
    <property type="project" value="TreeGrafter"/>
</dbReference>
<name>A0A1Y1WGM4_9FUNG</name>
<gene>
    <name evidence="3" type="ORF">DL89DRAFT_221175</name>
</gene>
<dbReference type="AlphaFoldDB" id="A0A1Y1WGM4"/>
<dbReference type="EMBL" id="MCFD01000003">
    <property type="protein sequence ID" value="ORX72284.1"/>
    <property type="molecule type" value="Genomic_DNA"/>
</dbReference>
<dbReference type="InterPro" id="IPR001199">
    <property type="entry name" value="Cyt_B5-like_heme/steroid-bd"/>
</dbReference>
<evidence type="ECO:0000256" key="1">
    <source>
        <dbReference type="ARBA" id="ARBA00038357"/>
    </source>
</evidence>
<dbReference type="Gene3D" id="3.10.120.10">
    <property type="entry name" value="Cytochrome b5-like heme/steroid binding domain"/>
    <property type="match status" value="1"/>
</dbReference>
<keyword evidence="4" id="KW-1185">Reference proteome</keyword>
<feature type="non-terminal residue" evidence="3">
    <location>
        <position position="1"/>
    </location>
</feature>
<dbReference type="SMART" id="SM01117">
    <property type="entry name" value="Cyt-b5"/>
    <property type="match status" value="1"/>
</dbReference>
<organism evidence="3 4">
    <name type="scientific">Linderina pennispora</name>
    <dbReference type="NCBI Taxonomy" id="61395"/>
    <lineage>
        <taxon>Eukaryota</taxon>
        <taxon>Fungi</taxon>
        <taxon>Fungi incertae sedis</taxon>
        <taxon>Zoopagomycota</taxon>
        <taxon>Kickxellomycotina</taxon>
        <taxon>Kickxellomycetes</taxon>
        <taxon>Kickxellales</taxon>
        <taxon>Kickxellaceae</taxon>
        <taxon>Linderina</taxon>
    </lineage>
</organism>
<evidence type="ECO:0000313" key="3">
    <source>
        <dbReference type="EMBL" id="ORX72284.1"/>
    </source>
</evidence>
<accession>A0A1Y1WGM4</accession>
<dbReference type="PANTHER" id="PTHR10281">
    <property type="entry name" value="MEMBRANE-ASSOCIATED PROGESTERONE RECEPTOR COMPONENT-RELATED"/>
    <property type="match status" value="1"/>
</dbReference>
<comment type="similarity">
    <text evidence="1">Belongs to the cytochrome b5 family. MAPR subfamily.</text>
</comment>
<reference evidence="3 4" key="1">
    <citation type="submission" date="2016-07" db="EMBL/GenBank/DDBJ databases">
        <title>Pervasive Adenine N6-methylation of Active Genes in Fungi.</title>
        <authorList>
            <consortium name="DOE Joint Genome Institute"/>
            <person name="Mondo S.J."/>
            <person name="Dannebaum R.O."/>
            <person name="Kuo R.C."/>
            <person name="Labutti K."/>
            <person name="Haridas S."/>
            <person name="Kuo A."/>
            <person name="Salamov A."/>
            <person name="Ahrendt S.R."/>
            <person name="Lipzen A."/>
            <person name="Sullivan W."/>
            <person name="Andreopoulos W.B."/>
            <person name="Clum A."/>
            <person name="Lindquist E."/>
            <person name="Daum C."/>
            <person name="Ramamoorthy G.K."/>
            <person name="Gryganskyi A."/>
            <person name="Culley D."/>
            <person name="Magnuson J.K."/>
            <person name="James T.Y."/>
            <person name="O'Malley M.A."/>
            <person name="Stajich J.E."/>
            <person name="Spatafora J.W."/>
            <person name="Visel A."/>
            <person name="Grigoriev I.V."/>
        </authorList>
    </citation>
    <scope>NUCLEOTIDE SEQUENCE [LARGE SCALE GENOMIC DNA]</scope>
    <source>
        <strain evidence="3 4">ATCC 12442</strain>
    </source>
</reference>
<dbReference type="Pfam" id="PF00173">
    <property type="entry name" value="Cyt-b5"/>
    <property type="match status" value="1"/>
</dbReference>
<dbReference type="STRING" id="61395.A0A1Y1WGM4"/>
<evidence type="ECO:0000259" key="2">
    <source>
        <dbReference type="SMART" id="SM01117"/>
    </source>
</evidence>
<dbReference type="InterPro" id="IPR050577">
    <property type="entry name" value="MAPR/NEUFC/NENF-like"/>
</dbReference>
<protein>
    <submittedName>
        <fullName evidence="3">Cytochrome b5</fullName>
    </submittedName>
</protein>